<dbReference type="SUPFAM" id="SSF51735">
    <property type="entry name" value="NAD(P)-binding Rossmann-fold domains"/>
    <property type="match status" value="1"/>
</dbReference>
<keyword evidence="3" id="KW-1185">Reference proteome</keyword>
<dbReference type="InterPro" id="IPR051783">
    <property type="entry name" value="NAD(P)-dependent_oxidoreduct"/>
</dbReference>
<evidence type="ECO:0000313" key="2">
    <source>
        <dbReference type="EMBL" id="MFC3301950.1"/>
    </source>
</evidence>
<dbReference type="Proteomes" id="UP001595607">
    <property type="component" value="Unassembled WGS sequence"/>
</dbReference>
<feature type="domain" description="NAD-dependent epimerase/dehydratase" evidence="1">
    <location>
        <begin position="5"/>
        <end position="220"/>
    </location>
</feature>
<proteinExistence type="predicted"/>
<dbReference type="Gene3D" id="3.40.50.720">
    <property type="entry name" value="NAD(P)-binding Rossmann-like Domain"/>
    <property type="match status" value="1"/>
</dbReference>
<name>A0ABV7MB32_9PROT</name>
<comment type="caution">
    <text evidence="2">The sequence shown here is derived from an EMBL/GenBank/DDBJ whole genome shotgun (WGS) entry which is preliminary data.</text>
</comment>
<dbReference type="Pfam" id="PF01370">
    <property type="entry name" value="Epimerase"/>
    <property type="match status" value="1"/>
</dbReference>
<reference evidence="3" key="1">
    <citation type="journal article" date="2019" name="Int. J. Syst. Evol. Microbiol.">
        <title>The Global Catalogue of Microorganisms (GCM) 10K type strain sequencing project: providing services to taxonomists for standard genome sequencing and annotation.</title>
        <authorList>
            <consortium name="The Broad Institute Genomics Platform"/>
            <consortium name="The Broad Institute Genome Sequencing Center for Infectious Disease"/>
            <person name="Wu L."/>
            <person name="Ma J."/>
        </authorList>
    </citation>
    <scope>NUCLEOTIDE SEQUENCE [LARGE SCALE GENOMIC DNA]</scope>
    <source>
        <strain evidence="3">KCTC 22245</strain>
    </source>
</reference>
<dbReference type="PANTHER" id="PTHR48079">
    <property type="entry name" value="PROTEIN YEEZ"/>
    <property type="match status" value="1"/>
</dbReference>
<dbReference type="RefSeq" id="WP_189573876.1">
    <property type="nucleotide sequence ID" value="NZ_BMXU01000001.1"/>
</dbReference>
<protein>
    <submittedName>
        <fullName evidence="2">NAD-dependent epimerase/dehydratase family protein</fullName>
    </submittedName>
</protein>
<sequence>MSRRILVTGGAGFLGRHLCRMIHERGDAAVCLDLHAEEGAPWLSIRGSVIEPSAWETVGKVDAVIHGAAITDLWRKDPSDFDRINRGGAEMAALFAKQHDAPLLLVSSYTVLMGRGTRSETLIDGVSLPPPLDLIGAYPTSKRAGEKAALAAWPQTVIVRPTAPIGPGDLTLTPPMKMTRDVAAGKLPGVMAGRINIVDIRDVAAATFAALDRGKPGKAYLLSGEDLTLRQYAQKVAAEARVDPPALTVPPIVARAAARIEAMACKLTGQPPTAPADGVDLAALPVRFDNRLAREELGFAPRATEEAIRDAVAFLRQEGFLAG</sequence>
<dbReference type="InterPro" id="IPR001509">
    <property type="entry name" value="Epimerase_deHydtase"/>
</dbReference>
<accession>A0ABV7MB32</accession>
<organism evidence="2 3">
    <name type="scientific">Parvularcula lutaonensis</name>
    <dbReference type="NCBI Taxonomy" id="491923"/>
    <lineage>
        <taxon>Bacteria</taxon>
        <taxon>Pseudomonadati</taxon>
        <taxon>Pseudomonadota</taxon>
        <taxon>Alphaproteobacteria</taxon>
        <taxon>Parvularculales</taxon>
        <taxon>Parvularculaceae</taxon>
        <taxon>Parvularcula</taxon>
    </lineage>
</organism>
<gene>
    <name evidence="2" type="ORF">ACFONP_04320</name>
</gene>
<evidence type="ECO:0000259" key="1">
    <source>
        <dbReference type="Pfam" id="PF01370"/>
    </source>
</evidence>
<dbReference type="EMBL" id="JBHRVA010000002">
    <property type="protein sequence ID" value="MFC3301950.1"/>
    <property type="molecule type" value="Genomic_DNA"/>
</dbReference>
<dbReference type="PANTHER" id="PTHR48079:SF6">
    <property type="entry name" value="NAD(P)-BINDING DOMAIN-CONTAINING PROTEIN-RELATED"/>
    <property type="match status" value="1"/>
</dbReference>
<evidence type="ECO:0000313" key="3">
    <source>
        <dbReference type="Proteomes" id="UP001595607"/>
    </source>
</evidence>
<dbReference type="InterPro" id="IPR036291">
    <property type="entry name" value="NAD(P)-bd_dom_sf"/>
</dbReference>